<comment type="caution">
    <text evidence="2">The sequence shown here is derived from an EMBL/GenBank/DDBJ whole genome shotgun (WGS) entry which is preliminary data.</text>
</comment>
<sequence length="117" mass="12967">MKVFISWSGTRSRAVATALKDWLPIILEGIEPWVSDKDISAGERWAQSVAGELEAANFGIICITPENLNADWILFESGALSKSMQDARVIPLLFDLDFSDISGPLAQFQAKNLKRTR</sequence>
<protein>
    <submittedName>
        <fullName evidence="2">Toll/interleukin-1 receptor domain-containing protein</fullName>
    </submittedName>
</protein>
<accession>A0A443LEJ4</accession>
<dbReference type="EMBL" id="SAVB01000014">
    <property type="protein sequence ID" value="RWR47594.1"/>
    <property type="molecule type" value="Genomic_DNA"/>
</dbReference>
<dbReference type="InterPro" id="IPR000157">
    <property type="entry name" value="TIR_dom"/>
</dbReference>
<dbReference type="OrthoDB" id="122965at2"/>
<dbReference type="Gene3D" id="3.40.50.10140">
    <property type="entry name" value="Toll/interleukin-1 receptor homology (TIR) domain"/>
    <property type="match status" value="1"/>
</dbReference>
<evidence type="ECO:0000313" key="3">
    <source>
        <dbReference type="Proteomes" id="UP000286594"/>
    </source>
</evidence>
<evidence type="ECO:0000259" key="1">
    <source>
        <dbReference type="Pfam" id="PF13676"/>
    </source>
</evidence>
<dbReference type="InterPro" id="IPR035897">
    <property type="entry name" value="Toll_tir_struct_dom_sf"/>
</dbReference>
<dbReference type="Pfam" id="PF13676">
    <property type="entry name" value="TIR_2"/>
    <property type="match status" value="1"/>
</dbReference>
<dbReference type="AlphaFoldDB" id="A0A443LEJ4"/>
<dbReference type="RefSeq" id="WP_128149318.1">
    <property type="nucleotide sequence ID" value="NZ_SAVB01000014.1"/>
</dbReference>
<feature type="domain" description="TIR" evidence="1">
    <location>
        <begin position="3"/>
        <end position="114"/>
    </location>
</feature>
<gene>
    <name evidence="2" type="ORF">EOW65_10850</name>
</gene>
<keyword evidence="2" id="KW-0675">Receptor</keyword>
<organism evidence="2 3">
    <name type="scientific">Paenirhodobacter ferrireducens</name>
    <dbReference type="NCBI Taxonomy" id="1215032"/>
    <lineage>
        <taxon>Bacteria</taxon>
        <taxon>Pseudomonadati</taxon>
        <taxon>Pseudomonadota</taxon>
        <taxon>Alphaproteobacteria</taxon>
        <taxon>Rhodobacterales</taxon>
        <taxon>Rhodobacter group</taxon>
        <taxon>Paenirhodobacter</taxon>
    </lineage>
</organism>
<name>A0A443LEJ4_9RHOB</name>
<dbReference type="SUPFAM" id="SSF52200">
    <property type="entry name" value="Toll/Interleukin receptor TIR domain"/>
    <property type="match status" value="1"/>
</dbReference>
<proteinExistence type="predicted"/>
<evidence type="ECO:0000313" key="2">
    <source>
        <dbReference type="EMBL" id="RWR47594.1"/>
    </source>
</evidence>
<dbReference type="Proteomes" id="UP000286594">
    <property type="component" value="Unassembled WGS sequence"/>
</dbReference>
<reference evidence="2 3" key="1">
    <citation type="submission" date="2019-01" db="EMBL/GenBank/DDBJ databases">
        <title>Sinorhodobacter populi sp. nov. isolated from the symptomatic bark tissue of Populus euramericana canker.</title>
        <authorList>
            <person name="Xu G."/>
        </authorList>
    </citation>
    <scope>NUCLEOTIDE SEQUENCE [LARGE SCALE GENOMIC DNA]</scope>
    <source>
        <strain evidence="2 3">CCTCC AB2012026</strain>
    </source>
</reference>
<dbReference type="GO" id="GO:0007165">
    <property type="term" value="P:signal transduction"/>
    <property type="evidence" value="ECO:0007669"/>
    <property type="project" value="InterPro"/>
</dbReference>
<keyword evidence="3" id="KW-1185">Reference proteome</keyword>